<accession>A0A850PIQ6</accession>
<name>A0A850PIQ6_9MYCO</name>
<feature type="compositionally biased region" description="Polar residues" evidence="1">
    <location>
        <begin position="1"/>
        <end position="22"/>
    </location>
</feature>
<dbReference type="EMBL" id="JABFYL010000023">
    <property type="protein sequence ID" value="NVN50301.1"/>
    <property type="molecule type" value="Genomic_DNA"/>
</dbReference>
<evidence type="ECO:0000256" key="1">
    <source>
        <dbReference type="SAM" id="MobiDB-lite"/>
    </source>
</evidence>
<proteinExistence type="predicted"/>
<sequence length="455" mass="47299">MLPSRSRLTSWNPDTLSSTGPAVTSAGKTVERSVDGINANLEAMDETRSWEGPAHTAASKMFNRGHTHATEFGDYTAAIGKALCDGATSLGATRTALLNKADEIDSGELQVTDQWVVLIKPAAMSAEKVATLMEKVAAEQVVVNDLLLAVGDADDAAAERLTAAAQPSGFVAPNADGLGGMMLPGFDKPADEVPNPRDPLGLVQQSVMRGEDMATTVRDTKEEIVNGDEFRKTLIMQDGSKHVIWEYGPPEYPTVSHMHYDTDGDVISSTMSWTTFEGIHNTEIEWADGTIFKATETPDGVRAAGFTLPDGRHGVLPPDNPFFTGPVPATISSALTGLDAHVGRGGRLPMVSMDAAETIGKGAKFGGPAVSILSSIYSVAAAETPYDRCVTGFAGSFGVVGEVGGAAGGGAIAGAVFPFPPVQAVMVPAGAIGGSMAIGGWMESLGAKVGERFCQ</sequence>
<dbReference type="Proteomes" id="UP000570517">
    <property type="component" value="Unassembled WGS sequence"/>
</dbReference>
<reference evidence="2 3" key="1">
    <citation type="submission" date="2020-05" db="EMBL/GenBank/DDBJ databases">
        <title>Draft genome sequence of Mycobacterium hippocampi DL, isolated from European seabass, Dicentrarchus labrax, reared in fish farms.</title>
        <authorList>
            <person name="Stathopoulou P."/>
            <person name="Asimakis E."/>
            <person name="Tzokas K."/>
            <person name="Batargias C."/>
            <person name="Tsiamis G."/>
        </authorList>
    </citation>
    <scope>NUCLEOTIDE SEQUENCE [LARGE SCALE GENOMIC DNA]</scope>
    <source>
        <strain evidence="2 3">DL</strain>
    </source>
</reference>
<evidence type="ECO:0000313" key="2">
    <source>
        <dbReference type="EMBL" id="NVN50301.1"/>
    </source>
</evidence>
<dbReference type="InterPro" id="IPR036689">
    <property type="entry name" value="ESAT-6-like_sf"/>
</dbReference>
<evidence type="ECO:0000313" key="3">
    <source>
        <dbReference type="Proteomes" id="UP000570517"/>
    </source>
</evidence>
<feature type="region of interest" description="Disordered" evidence="1">
    <location>
        <begin position="1"/>
        <end position="28"/>
    </location>
</feature>
<dbReference type="Gene3D" id="1.10.287.1060">
    <property type="entry name" value="ESAT-6-like"/>
    <property type="match status" value="1"/>
</dbReference>
<gene>
    <name evidence="2" type="ORF">HLY00_1468</name>
</gene>
<keyword evidence="3" id="KW-1185">Reference proteome</keyword>
<protein>
    <submittedName>
        <fullName evidence="2">Uncharacterized protein</fullName>
    </submittedName>
</protein>
<dbReference type="AlphaFoldDB" id="A0A850PIQ6"/>
<organism evidence="2 3">
    <name type="scientific">Mycolicibacterium hippocampi</name>
    <dbReference type="NCBI Taxonomy" id="659824"/>
    <lineage>
        <taxon>Bacteria</taxon>
        <taxon>Bacillati</taxon>
        <taxon>Actinomycetota</taxon>
        <taxon>Actinomycetes</taxon>
        <taxon>Mycobacteriales</taxon>
        <taxon>Mycobacteriaceae</taxon>
        <taxon>Mycolicibacterium</taxon>
    </lineage>
</organism>
<comment type="caution">
    <text evidence="2">The sequence shown here is derived from an EMBL/GenBank/DDBJ whole genome shotgun (WGS) entry which is preliminary data.</text>
</comment>
<dbReference type="SUPFAM" id="SSF140453">
    <property type="entry name" value="EsxAB dimer-like"/>
    <property type="match status" value="1"/>
</dbReference>